<dbReference type="AlphaFoldDB" id="A0A1U9NJ43"/>
<evidence type="ECO:0000313" key="3">
    <source>
        <dbReference type="Proteomes" id="UP000189674"/>
    </source>
</evidence>
<gene>
    <name evidence="2" type="ORF">STSP2_00903</name>
</gene>
<dbReference type="Pfam" id="PF13488">
    <property type="entry name" value="Gly-zipper_Omp"/>
    <property type="match status" value="1"/>
</dbReference>
<evidence type="ECO:0000259" key="1">
    <source>
        <dbReference type="Pfam" id="PF13488"/>
    </source>
</evidence>
<accession>A0A1U9NJ43</accession>
<dbReference type="EMBL" id="CP019791">
    <property type="protein sequence ID" value="AQT67754.1"/>
    <property type="molecule type" value="Genomic_DNA"/>
</dbReference>
<organism evidence="2 3">
    <name type="scientific">Anaerohalosphaera lusitana</name>
    <dbReference type="NCBI Taxonomy" id="1936003"/>
    <lineage>
        <taxon>Bacteria</taxon>
        <taxon>Pseudomonadati</taxon>
        <taxon>Planctomycetota</taxon>
        <taxon>Phycisphaerae</taxon>
        <taxon>Sedimentisphaerales</taxon>
        <taxon>Anaerohalosphaeraceae</taxon>
        <taxon>Anaerohalosphaera</taxon>
    </lineage>
</organism>
<dbReference type="InterPro" id="IPR039567">
    <property type="entry name" value="Gly-zipper"/>
</dbReference>
<name>A0A1U9NJ43_9BACT</name>
<keyword evidence="3" id="KW-1185">Reference proteome</keyword>
<proteinExistence type="predicted"/>
<sequence>MFRNLGLATLVVILSAGVLMMSGCESKSQTGALIGAGAGAGIGQAAGGDTESTLIGAGIGGAAGYLLGKHQEDKQEDEDERDQTYRNIQSDTVTVWVTNSNGSKTPVTLEKENNGYVGPKGEFYETMPSEADLRKVYGF</sequence>
<reference evidence="3" key="1">
    <citation type="submission" date="2017-02" db="EMBL/GenBank/DDBJ databases">
        <title>Comparative genomics and description of representatives of a novel lineage of planctomycetes thriving in anoxic sediments.</title>
        <authorList>
            <person name="Spring S."/>
            <person name="Bunk B."/>
            <person name="Sproer C."/>
        </authorList>
    </citation>
    <scope>NUCLEOTIDE SEQUENCE [LARGE SCALE GENOMIC DNA]</scope>
    <source>
        <strain evidence="3">ST-NAGAB-D1</strain>
    </source>
</reference>
<dbReference type="KEGG" id="alus:STSP2_00903"/>
<dbReference type="RefSeq" id="WP_146660195.1">
    <property type="nucleotide sequence ID" value="NZ_CP019791.1"/>
</dbReference>
<dbReference type="PROSITE" id="PS51257">
    <property type="entry name" value="PROKAR_LIPOPROTEIN"/>
    <property type="match status" value="1"/>
</dbReference>
<protein>
    <submittedName>
        <fullName evidence="2">Surface antigen</fullName>
    </submittedName>
</protein>
<dbReference type="STRING" id="1936003.STSP2_00903"/>
<feature type="domain" description="Glycine zipper" evidence="1">
    <location>
        <begin position="30"/>
        <end position="74"/>
    </location>
</feature>
<dbReference type="Proteomes" id="UP000189674">
    <property type="component" value="Chromosome"/>
</dbReference>
<evidence type="ECO:0000313" key="2">
    <source>
        <dbReference type="EMBL" id="AQT67754.1"/>
    </source>
</evidence>